<dbReference type="Pfam" id="PF02656">
    <property type="entry name" value="DUF202"/>
    <property type="match status" value="1"/>
</dbReference>
<proteinExistence type="predicted"/>
<evidence type="ECO:0000259" key="7">
    <source>
        <dbReference type="Pfam" id="PF02656"/>
    </source>
</evidence>
<evidence type="ECO:0000256" key="2">
    <source>
        <dbReference type="ARBA" id="ARBA00022475"/>
    </source>
</evidence>
<evidence type="ECO:0000256" key="4">
    <source>
        <dbReference type="ARBA" id="ARBA00022989"/>
    </source>
</evidence>
<gene>
    <name evidence="8" type="ORF">VZC37_15045</name>
</gene>
<name>A0ABU7MEY4_9ACTN</name>
<evidence type="ECO:0000313" key="8">
    <source>
        <dbReference type="EMBL" id="MEE3851657.1"/>
    </source>
</evidence>
<dbReference type="EMBL" id="JAZDUF010000004">
    <property type="protein sequence ID" value="MEE3851657.1"/>
    <property type="molecule type" value="Genomic_DNA"/>
</dbReference>
<dbReference type="InterPro" id="IPR003807">
    <property type="entry name" value="DUF202"/>
</dbReference>
<keyword evidence="9" id="KW-1185">Reference proteome</keyword>
<dbReference type="Proteomes" id="UP001347146">
    <property type="component" value="Unassembled WGS sequence"/>
</dbReference>
<feature type="transmembrane region" description="Helical" evidence="6">
    <location>
        <begin position="61"/>
        <end position="82"/>
    </location>
</feature>
<comment type="caution">
    <text evidence="8">The sequence shown here is derived from an EMBL/GenBank/DDBJ whole genome shotgun (WGS) entry which is preliminary data.</text>
</comment>
<keyword evidence="3 6" id="KW-0812">Transmembrane</keyword>
<keyword evidence="2" id="KW-1003">Cell membrane</keyword>
<dbReference type="PANTHER" id="PTHR34187">
    <property type="entry name" value="FGR18P"/>
    <property type="match status" value="1"/>
</dbReference>
<organism evidence="8 9">
    <name type="scientific">Gordonia sesuvii</name>
    <dbReference type="NCBI Taxonomy" id="3116777"/>
    <lineage>
        <taxon>Bacteria</taxon>
        <taxon>Bacillati</taxon>
        <taxon>Actinomycetota</taxon>
        <taxon>Actinomycetes</taxon>
        <taxon>Mycobacteriales</taxon>
        <taxon>Gordoniaceae</taxon>
        <taxon>Gordonia</taxon>
    </lineage>
</organism>
<evidence type="ECO:0000256" key="6">
    <source>
        <dbReference type="SAM" id="Phobius"/>
    </source>
</evidence>
<keyword evidence="4 6" id="KW-1133">Transmembrane helix</keyword>
<dbReference type="PANTHER" id="PTHR34187:SF2">
    <property type="entry name" value="DUF202 DOMAIN-CONTAINING PROTEIN"/>
    <property type="match status" value="1"/>
</dbReference>
<accession>A0ABU7MEY4</accession>
<dbReference type="InterPro" id="IPR052053">
    <property type="entry name" value="IM_YidH-like"/>
</dbReference>
<comment type="subcellular location">
    <subcellularLocation>
        <location evidence="1">Cell membrane</location>
        <topology evidence="1">Multi-pass membrane protein</topology>
    </subcellularLocation>
</comment>
<evidence type="ECO:0000313" key="9">
    <source>
        <dbReference type="Proteomes" id="UP001347146"/>
    </source>
</evidence>
<sequence length="130" mass="13941">MESHPTPAHDPALDDTVADEPDYRFTLANERTFLAWQRTSLGLLAASVAVLQFLPEPADPVVRYGLGGLLGVLAVMTAAGGLRRWQLNDRAIRRDQPLPRPRVATYVTVVMIAIGAIAVGAAVVSAFLHG</sequence>
<keyword evidence="5 6" id="KW-0472">Membrane</keyword>
<feature type="domain" description="DUF202" evidence="7">
    <location>
        <begin position="24"/>
        <end position="89"/>
    </location>
</feature>
<protein>
    <submittedName>
        <fullName evidence="8">DUF202 domain-containing protein</fullName>
    </submittedName>
</protein>
<evidence type="ECO:0000256" key="1">
    <source>
        <dbReference type="ARBA" id="ARBA00004651"/>
    </source>
</evidence>
<evidence type="ECO:0000256" key="3">
    <source>
        <dbReference type="ARBA" id="ARBA00022692"/>
    </source>
</evidence>
<evidence type="ECO:0000256" key="5">
    <source>
        <dbReference type="ARBA" id="ARBA00023136"/>
    </source>
</evidence>
<feature type="transmembrane region" description="Helical" evidence="6">
    <location>
        <begin position="103"/>
        <end position="128"/>
    </location>
</feature>
<dbReference type="RefSeq" id="WP_330433376.1">
    <property type="nucleotide sequence ID" value="NZ_JAZDUF010000004.1"/>
</dbReference>
<reference evidence="8 9" key="1">
    <citation type="submission" date="2024-01" db="EMBL/GenBank/DDBJ databases">
        <title>Draft genome sequence of Gordonia sp. LSe1-13.</title>
        <authorList>
            <person name="Suphannarot A."/>
            <person name="Mingma R."/>
        </authorList>
    </citation>
    <scope>NUCLEOTIDE SEQUENCE [LARGE SCALE GENOMIC DNA]</scope>
    <source>
        <strain evidence="8 9">LSe1-13</strain>
    </source>
</reference>